<sequence>MQDTGNFGGLPRRQTCSFLLGEPSGAQKTIRPEGRRFKPVGSQKTTANSPPIKKPRPAKLVGAFSERAEGGLQPF</sequence>
<comment type="caution">
    <text evidence="2">The sequence shown here is derived from an EMBL/GenBank/DDBJ whole genome shotgun (WGS) entry which is preliminary data.</text>
</comment>
<accession>A0A1F6GBA5</accession>
<gene>
    <name evidence="2" type="ORF">A2527_07535</name>
</gene>
<proteinExistence type="predicted"/>
<dbReference type="STRING" id="1817772.A2527_07535"/>
<dbReference type="Proteomes" id="UP000178449">
    <property type="component" value="Unassembled WGS sequence"/>
</dbReference>
<dbReference type="AlphaFoldDB" id="A0A1F6GBA5"/>
<reference evidence="2 3" key="1">
    <citation type="journal article" date="2016" name="Nat. Commun.">
        <title>Thousands of microbial genomes shed light on interconnected biogeochemical processes in an aquifer system.</title>
        <authorList>
            <person name="Anantharaman K."/>
            <person name="Brown C.T."/>
            <person name="Hug L.A."/>
            <person name="Sharon I."/>
            <person name="Castelle C.J."/>
            <person name="Probst A.J."/>
            <person name="Thomas B.C."/>
            <person name="Singh A."/>
            <person name="Wilkins M.J."/>
            <person name="Karaoz U."/>
            <person name="Brodie E.L."/>
            <person name="Williams K.H."/>
            <person name="Hubbard S.S."/>
            <person name="Banfield J.F."/>
        </authorList>
    </citation>
    <scope>NUCLEOTIDE SEQUENCE [LARGE SCALE GENOMIC DNA]</scope>
</reference>
<name>A0A1F6GBA5_9PROT</name>
<evidence type="ECO:0000313" key="2">
    <source>
        <dbReference type="EMBL" id="OGG95364.1"/>
    </source>
</evidence>
<evidence type="ECO:0000256" key="1">
    <source>
        <dbReference type="SAM" id="MobiDB-lite"/>
    </source>
</evidence>
<protein>
    <submittedName>
        <fullName evidence="2">Uncharacterized protein</fullName>
    </submittedName>
</protein>
<evidence type="ECO:0000313" key="3">
    <source>
        <dbReference type="Proteomes" id="UP000178449"/>
    </source>
</evidence>
<organism evidence="2 3">
    <name type="scientific">Candidatus Lambdaproteobacteria bacterium RIFOXYD2_FULL_50_16</name>
    <dbReference type="NCBI Taxonomy" id="1817772"/>
    <lineage>
        <taxon>Bacteria</taxon>
        <taxon>Pseudomonadati</taxon>
        <taxon>Pseudomonadota</taxon>
        <taxon>Candidatus Lambdaproteobacteria</taxon>
    </lineage>
</organism>
<dbReference type="EMBL" id="MFNE01000024">
    <property type="protein sequence ID" value="OGG95364.1"/>
    <property type="molecule type" value="Genomic_DNA"/>
</dbReference>
<feature type="region of interest" description="Disordered" evidence="1">
    <location>
        <begin position="22"/>
        <end position="57"/>
    </location>
</feature>